<sequence>MSNGSDAKDLTKTSILPPFTAVRMVWAQTGASSDDEQSQITATLVKNSMKNIREKAEADGVNENEKEYVLSALATMESSLRNLDIAYKGRTLNFEENEKLREAYLDSIKEGIEFGNKAKDLLKSLPTMTIGAVGGVTIVSHLFGDLQEESLWGIGLAFAAAGYLVNLVIVRAGRTKTQKYYVVQDYERGLYYDQYVSRAANILTSLYLDLDRIHKNAFGQRYPVDTTDESAIVDDVLKGVRNTYCKYVHKHMREDKVTHELWPLCETGNEDAVKKCPHWEGK</sequence>
<comment type="caution">
    <text evidence="2">The sequence shown here is derived from an EMBL/GenBank/DDBJ whole genome shotgun (WGS) entry which is preliminary data.</text>
</comment>
<gene>
    <name evidence="2" type="ORF">P0O24_01865</name>
</gene>
<protein>
    <submittedName>
        <fullName evidence="2">Uncharacterized protein</fullName>
    </submittedName>
</protein>
<dbReference type="RefSeq" id="WP_316968041.1">
    <property type="nucleotide sequence ID" value="NZ_JARFPL010000004.1"/>
</dbReference>
<name>A0ABT5XCD9_9EURY</name>
<organism evidence="2 3">
    <name type="scientific">Candidatus Methanocrinis alkalitolerans</name>
    <dbReference type="NCBI Taxonomy" id="3033395"/>
    <lineage>
        <taxon>Archaea</taxon>
        <taxon>Methanobacteriati</taxon>
        <taxon>Methanobacteriota</taxon>
        <taxon>Stenosarchaea group</taxon>
        <taxon>Methanomicrobia</taxon>
        <taxon>Methanotrichales</taxon>
        <taxon>Methanotrichaceae</taxon>
        <taxon>Methanocrinis</taxon>
    </lineage>
</organism>
<evidence type="ECO:0000313" key="3">
    <source>
        <dbReference type="Proteomes" id="UP001215956"/>
    </source>
</evidence>
<reference evidence="2 3" key="1">
    <citation type="submission" date="2023-03" db="EMBL/GenBank/DDBJ databases">
        <title>Whole genome sequencing of Methanotrichaceae archaeon M04Ac.</title>
        <authorList>
            <person name="Khomyakova M.A."/>
            <person name="Merkel A.Y."/>
            <person name="Slobodkin A.I."/>
        </authorList>
    </citation>
    <scope>NUCLEOTIDE SEQUENCE [LARGE SCALE GENOMIC DNA]</scope>
    <source>
        <strain evidence="2 3">M04Ac</strain>
    </source>
</reference>
<feature type="transmembrane region" description="Helical" evidence="1">
    <location>
        <begin position="150"/>
        <end position="170"/>
    </location>
</feature>
<feature type="transmembrane region" description="Helical" evidence="1">
    <location>
        <begin position="125"/>
        <end position="144"/>
    </location>
</feature>
<accession>A0ABT5XCD9</accession>
<evidence type="ECO:0000313" key="2">
    <source>
        <dbReference type="EMBL" id="MDF0592330.1"/>
    </source>
</evidence>
<keyword evidence="1" id="KW-0472">Membrane</keyword>
<proteinExistence type="predicted"/>
<dbReference type="EMBL" id="JARFPL010000004">
    <property type="protein sequence ID" value="MDF0592330.1"/>
    <property type="molecule type" value="Genomic_DNA"/>
</dbReference>
<evidence type="ECO:0000256" key="1">
    <source>
        <dbReference type="SAM" id="Phobius"/>
    </source>
</evidence>
<keyword evidence="3" id="KW-1185">Reference proteome</keyword>
<dbReference type="Proteomes" id="UP001215956">
    <property type="component" value="Unassembled WGS sequence"/>
</dbReference>
<keyword evidence="1" id="KW-1133">Transmembrane helix</keyword>
<keyword evidence="1" id="KW-0812">Transmembrane</keyword>